<protein>
    <recommendedName>
        <fullName evidence="6">Trafficking protein particle complex subunit 11</fullName>
    </recommendedName>
</protein>
<feature type="compositionally biased region" description="Basic and acidic residues" evidence="1">
    <location>
        <begin position="901"/>
        <end position="910"/>
    </location>
</feature>
<dbReference type="GeneID" id="95979088"/>
<comment type="caution">
    <text evidence="4">The sequence shown here is derived from an EMBL/GenBank/DDBJ whole genome shotgun (WGS) entry which is preliminary data.</text>
</comment>
<evidence type="ECO:0000313" key="5">
    <source>
        <dbReference type="Proteomes" id="UP001562354"/>
    </source>
</evidence>
<evidence type="ECO:0000256" key="1">
    <source>
        <dbReference type="SAM" id="MobiDB-lite"/>
    </source>
</evidence>
<organism evidence="4 5">
    <name type="scientific">Neodothiora populina</name>
    <dbReference type="NCBI Taxonomy" id="2781224"/>
    <lineage>
        <taxon>Eukaryota</taxon>
        <taxon>Fungi</taxon>
        <taxon>Dikarya</taxon>
        <taxon>Ascomycota</taxon>
        <taxon>Pezizomycotina</taxon>
        <taxon>Dothideomycetes</taxon>
        <taxon>Dothideomycetidae</taxon>
        <taxon>Dothideales</taxon>
        <taxon>Dothioraceae</taxon>
        <taxon>Neodothiora</taxon>
    </lineage>
</organism>
<keyword evidence="5" id="KW-1185">Reference proteome</keyword>
<dbReference type="Pfam" id="PF11817">
    <property type="entry name" value="Foie-gras_1"/>
    <property type="match status" value="1"/>
</dbReference>
<dbReference type="RefSeq" id="XP_069202995.1">
    <property type="nucleotide sequence ID" value="XM_069345166.1"/>
</dbReference>
<dbReference type="InterPro" id="IPR021773">
    <property type="entry name" value="TPC11"/>
</dbReference>
<reference evidence="4 5" key="1">
    <citation type="submission" date="2024-07" db="EMBL/GenBank/DDBJ databases">
        <title>Draft sequence of the Neodothiora populina.</title>
        <authorList>
            <person name="Drown D.D."/>
            <person name="Schuette U.S."/>
            <person name="Buechlein A.B."/>
            <person name="Rusch D.R."/>
            <person name="Winton L.W."/>
            <person name="Adams G.A."/>
        </authorList>
    </citation>
    <scope>NUCLEOTIDE SEQUENCE [LARGE SCALE GENOMIC DNA]</scope>
    <source>
        <strain evidence="4 5">CPC 39397</strain>
    </source>
</reference>
<sequence>MESYPEDYVQHNLPLLVLSGLPVDQDLAESSENGNNSNSSGNNNGLRLASNFPIISAPYADQLLDEFLKYDGASQSWSESAQNERAGVIGFKVASIGRTFNFPPRKAVPPPLALSDPQTPSVTHSTALDLHSPLSPLSPTSPIFPDGLMTPLWLAKHQTRIPSIFLSFYNITTDHAHATSSDSALKSDINATKDLLVKSGYKSRYAVILVADKPGPATPEWEDRIAGIRRATGLDPRTALFFLPSPQSTNAIASFASTVMAALQPVCVDYYRDLTKHARRKKGRGYIPPPTASSRGSAHSLTPHAWNVRYEFKLAVFAEFRQEMDVAQRHYESALEELFGPEGDLETTASWSPRWSDCRVLCDIIAFRILRCQIWRAMTASASESWCNYRYRMKDLVDRRGKGTDGYGWQAWEARWAKMMAQLIEMADLPVFRPVDLTDTRDQVPTSFNAIYAPPEKAFSSMDRLPPFHYLHHPGYWWKIVSKHILARWKQAEAIPIEDRTPLDQLSAAEAASRARAYDTYLVPQPHEENPSDGHATYDHLLDIRSNVERAESEFACRGQIRMVHYLRLIYARELVKANRHGEALDMLRPVWDELKWQHEGWSVMAKEFLSLVRQCAVKLDDRPLAVEVAWEMACDVFQFDEPLTLVDDLARAAEQQQGTIVSLHSKTRLSPVSVQFAFMSSEGFVGDSAAAQITIKYNTTPSAEPICLSELRVFFGTNIRSLHILHTDANDEVFSYLGPLREQHDPSHPMAKSLHCETSLKISPGQVRVLDLAIPLREADTFNATGASLKLGRDGAALEYVFSQSSDIEGTTWLLPSDKGIVQSPICRVTPSVTNVLPKPPRMRITLSNAREQYFTNERLILAFEITNGEDDEADVQLEAKVEDEEQSSLDVSWDDSVSGDEKPASDQKTLRIGSLAATKSVTHHIEIQPPAEPSSYTLSIAATYRLAASAPTEPPLTKTANLDLAFVSPFEANYEFTPRLHNEDYPSFFSSPSAPTSDSDGKRIPEGVKQKWALTSRVASFASEALIIESTSVVVNKVSNNSRCTPSESKSPDLPITIESRGMTSVVHEIDTHKFTLEDRRVSALDLSLAINWRRRDASTTTTSSPSSSNPETTTTLLAIPSLAVPHGEPRVLCTIDATPSTSSTDHRRLKVCYTIENPSMHFLSLTLTMEASDEFAFSGPKFHALSMTPMSRASYEFNLLVYEPVNEDEVEMVSHHGKRGRWIWPALRVMDPYFNRALRVLAGGDGVVDDGRGNVVLWIAKE</sequence>
<feature type="region of interest" description="Disordered" evidence="1">
    <location>
        <begin position="108"/>
        <end position="127"/>
    </location>
</feature>
<evidence type="ECO:0008006" key="6">
    <source>
        <dbReference type="Google" id="ProtNLM"/>
    </source>
</evidence>
<feature type="region of interest" description="Disordered" evidence="1">
    <location>
        <begin position="883"/>
        <end position="910"/>
    </location>
</feature>
<evidence type="ECO:0000313" key="4">
    <source>
        <dbReference type="EMBL" id="KAL1306723.1"/>
    </source>
</evidence>
<evidence type="ECO:0000259" key="2">
    <source>
        <dbReference type="Pfam" id="PF07919"/>
    </source>
</evidence>
<feature type="domain" description="Gryzun putative trafficking through Golgi" evidence="2">
    <location>
        <begin position="662"/>
        <end position="1262"/>
    </location>
</feature>
<evidence type="ECO:0000259" key="3">
    <source>
        <dbReference type="Pfam" id="PF11817"/>
    </source>
</evidence>
<feature type="compositionally biased region" description="Polar residues" evidence="1">
    <location>
        <begin position="116"/>
        <end position="126"/>
    </location>
</feature>
<dbReference type="Pfam" id="PF07919">
    <property type="entry name" value="Gryzun"/>
    <property type="match status" value="1"/>
</dbReference>
<dbReference type="Proteomes" id="UP001562354">
    <property type="component" value="Unassembled WGS sequence"/>
</dbReference>
<dbReference type="InterPro" id="IPR012880">
    <property type="entry name" value="Gryzun"/>
</dbReference>
<gene>
    <name evidence="4" type="ORF">AAFC00_005389</name>
</gene>
<dbReference type="PANTHER" id="PTHR14374:SF0">
    <property type="entry name" value="TRAFFICKING PROTEIN PARTICLE COMPLEX SUBUNIT 11"/>
    <property type="match status" value="1"/>
</dbReference>
<feature type="domain" description="Trafficking protein particle complex subunit 11" evidence="3">
    <location>
        <begin position="354"/>
        <end position="634"/>
    </location>
</feature>
<name>A0ABR3PKQ7_9PEZI</name>
<accession>A0ABR3PKQ7</accession>
<dbReference type="PANTHER" id="PTHR14374">
    <property type="entry name" value="FOIE GRAS"/>
    <property type="match status" value="1"/>
</dbReference>
<dbReference type="EMBL" id="JBFMKM010000004">
    <property type="protein sequence ID" value="KAL1306723.1"/>
    <property type="molecule type" value="Genomic_DNA"/>
</dbReference>
<proteinExistence type="predicted"/>